<dbReference type="STRING" id="27835.A0A158QXX5"/>
<evidence type="ECO:0000256" key="1">
    <source>
        <dbReference type="ARBA" id="ARBA00022614"/>
    </source>
</evidence>
<protein>
    <submittedName>
        <fullName evidence="7">Protein phosphatase PHLPP-like protein (inferred by orthology to a C. elegans protein)</fullName>
    </submittedName>
</protein>
<reference evidence="5 6" key="2">
    <citation type="submission" date="2018-11" db="EMBL/GenBank/DDBJ databases">
        <authorList>
            <consortium name="Pathogen Informatics"/>
        </authorList>
    </citation>
    <scope>NUCLEOTIDE SEQUENCE [LARGE SCALE GENOMIC DNA]</scope>
</reference>
<evidence type="ECO:0000259" key="4">
    <source>
        <dbReference type="Pfam" id="PF00481"/>
    </source>
</evidence>
<dbReference type="SUPFAM" id="SSF81606">
    <property type="entry name" value="PP2C-like"/>
    <property type="match status" value="1"/>
</dbReference>
<evidence type="ECO:0000313" key="5">
    <source>
        <dbReference type="EMBL" id="VDL71155.1"/>
    </source>
</evidence>
<sequence>MLTFIPGFHRFRHSQGTSIKNASRKSRPYFVLLLVETCRRQLARYAFFGNIYYRWDIRRPLPGPEAMSCVAQCSSRIVSLDRRFWSQIVTFGEGNSSIDGVDISVFYTMEAFGYKKPSAVQLGWLDDLSRLTSLTALDLSSNRLSVFPTSIVRLVNLQKLNLSSNCIQTIPGSINLLKKLVSLNLENNWISSLPYQLVQEEVLCRLPMLKEWTLAGNYIERLSVDGLVHITKLDLRRSALSGCFRLPSGCLDQLMFLDIRDNCNVSTVHLTNIPSLQVLHCERLQLTSLHLNGHSLTHLHAHHNSALFNVLSLRYLMCKNNRIKKLPDPVENSSLISLVLNKNQLTELPTDLFLKCSRLRHLNVSFNRLVSLPNVHHHPDRNRINTMRLAGNRLDDSLILLEELNVSSNELTSLSPSILELPALQVLKAHSNRIRYVPDLSSSSSLQLVDMANNALGVFTKCIATGPSLLQLDLTCNSSLNLTTGTLRLCIRRIHCGDIFGMVDGSSNYELPKTIQTVIRRIIENTDHRNNLPSILLRAHESLEEAGERLGASELDDEQYDRIRRAGGTVDENNIINGVTPNCHQLGFYSLHPIVTPKPINKSISITADTDYVIIATWAVWEFLSGSQIAAALATSVNPQVAAKMIQDALQACDYNGNSCVVVIRVLKPELAFGSTTVPQPTVSTAVPPMRVDSNGDQETTLQKIEQSTTTQDSNAYSPGRKLYNRIVAEEKVAGWMLSPSSSSVLPPEDPTSSRQHLVDELKSKVAAVEISPEAKFRPSFVSLAQVGAVTVVGGAGRPLQIQPGIDSSTDPNGVALNPARETVTSYDEIETLPGGVFIAPLENVPVYPGPRDSSGRYSSIQKAFSSSLFSKESLKVDHLPVSRSSHVETLDQKLHSGSMPESLTDDTCSSTARSSSYLDIQSSSTPSDREPLNLTETRYYDYSSSYDCPSTSSNSGVYSVQAATRERSFDYYSHTKVRPYDGYTSLEVSAPTRTTTPFLEYASPYRRKMSVIEEVSEGPQRSSSEERVPSASPPPLPDSEEKRNPSRLCPSSQGYLLEFRFSSNIVIEVELHLSASLPVVL</sequence>
<dbReference type="InterPro" id="IPR036457">
    <property type="entry name" value="PPM-type-like_dom_sf"/>
</dbReference>
<dbReference type="WBParaSite" id="NBR_0000756501-mRNA-1">
    <property type="protein sequence ID" value="NBR_0000756501-mRNA-1"/>
    <property type="gene ID" value="NBR_0000756501"/>
</dbReference>
<evidence type="ECO:0000256" key="2">
    <source>
        <dbReference type="ARBA" id="ARBA00022737"/>
    </source>
</evidence>
<dbReference type="SUPFAM" id="SSF52058">
    <property type="entry name" value="L domain-like"/>
    <property type="match status" value="2"/>
</dbReference>
<dbReference type="SMART" id="SM00369">
    <property type="entry name" value="LRR_TYP"/>
    <property type="match status" value="8"/>
</dbReference>
<dbReference type="AlphaFoldDB" id="A0A158QXX5"/>
<evidence type="ECO:0000256" key="3">
    <source>
        <dbReference type="SAM" id="MobiDB-lite"/>
    </source>
</evidence>
<dbReference type="InterPro" id="IPR032675">
    <property type="entry name" value="LRR_dom_sf"/>
</dbReference>
<feature type="compositionally biased region" description="Basic and acidic residues" evidence="3">
    <location>
        <begin position="886"/>
        <end position="895"/>
    </location>
</feature>
<keyword evidence="1" id="KW-0433">Leucine-rich repeat</keyword>
<dbReference type="Pfam" id="PF00481">
    <property type="entry name" value="PP2C"/>
    <property type="match status" value="1"/>
</dbReference>
<dbReference type="SMART" id="SM00364">
    <property type="entry name" value="LRR_BAC"/>
    <property type="match status" value="6"/>
</dbReference>
<feature type="region of interest" description="Disordered" evidence="3">
    <location>
        <begin position="1015"/>
        <end position="1048"/>
    </location>
</feature>
<proteinExistence type="predicted"/>
<dbReference type="Pfam" id="PF13855">
    <property type="entry name" value="LRR_8"/>
    <property type="match status" value="1"/>
</dbReference>
<dbReference type="InterPro" id="IPR003591">
    <property type="entry name" value="Leu-rich_rpt_typical-subtyp"/>
</dbReference>
<feature type="region of interest" description="Disordered" evidence="3">
    <location>
        <begin position="886"/>
        <end position="934"/>
    </location>
</feature>
<name>A0A158QXX5_NIPBR</name>
<dbReference type="Proteomes" id="UP000271162">
    <property type="component" value="Unassembled WGS sequence"/>
</dbReference>
<dbReference type="Gene3D" id="3.60.40.10">
    <property type="entry name" value="PPM-type phosphatase domain"/>
    <property type="match status" value="1"/>
</dbReference>
<evidence type="ECO:0000313" key="6">
    <source>
        <dbReference type="Proteomes" id="UP000271162"/>
    </source>
</evidence>
<dbReference type="EMBL" id="UYSL01019901">
    <property type="protein sequence ID" value="VDL71155.1"/>
    <property type="molecule type" value="Genomic_DNA"/>
</dbReference>
<dbReference type="PROSITE" id="PS51450">
    <property type="entry name" value="LRR"/>
    <property type="match status" value="3"/>
</dbReference>
<keyword evidence="6" id="KW-1185">Reference proteome</keyword>
<feature type="compositionally biased region" description="Polar residues" evidence="3">
    <location>
        <begin position="900"/>
        <end position="927"/>
    </location>
</feature>
<organism evidence="7">
    <name type="scientific">Nippostrongylus brasiliensis</name>
    <name type="common">Rat hookworm</name>
    <dbReference type="NCBI Taxonomy" id="27835"/>
    <lineage>
        <taxon>Eukaryota</taxon>
        <taxon>Metazoa</taxon>
        <taxon>Ecdysozoa</taxon>
        <taxon>Nematoda</taxon>
        <taxon>Chromadorea</taxon>
        <taxon>Rhabditida</taxon>
        <taxon>Rhabditina</taxon>
        <taxon>Rhabditomorpha</taxon>
        <taxon>Strongyloidea</taxon>
        <taxon>Heligmosomidae</taxon>
        <taxon>Nippostrongylus</taxon>
    </lineage>
</organism>
<dbReference type="OMA" id="CIRRIHC"/>
<keyword evidence="2" id="KW-0677">Repeat</keyword>
<reference evidence="7" key="1">
    <citation type="submission" date="2016-04" db="UniProtKB">
        <authorList>
            <consortium name="WormBaseParasite"/>
        </authorList>
    </citation>
    <scope>IDENTIFICATION</scope>
</reference>
<feature type="domain" description="PPM-type phosphatase" evidence="4">
    <location>
        <begin position="560"/>
        <end position="648"/>
    </location>
</feature>
<dbReference type="PANTHER" id="PTHR24366">
    <property type="entry name" value="IG(IMMUNOGLOBULIN) AND LRR(LEUCINE RICH REPEAT) DOMAINS"/>
    <property type="match status" value="1"/>
</dbReference>
<accession>A0A158QXX5</accession>
<dbReference type="InterPro" id="IPR001932">
    <property type="entry name" value="PPM-type_phosphatase-like_dom"/>
</dbReference>
<dbReference type="InterPro" id="IPR001611">
    <property type="entry name" value="Leu-rich_rpt"/>
</dbReference>
<dbReference type="Gene3D" id="3.80.10.10">
    <property type="entry name" value="Ribonuclease Inhibitor"/>
    <property type="match status" value="3"/>
</dbReference>
<evidence type="ECO:0000313" key="7">
    <source>
        <dbReference type="WBParaSite" id="NBR_0000756501-mRNA-1"/>
    </source>
</evidence>
<dbReference type="PANTHER" id="PTHR24366:SF96">
    <property type="entry name" value="LEUCINE RICH REPEAT CONTAINING 53"/>
    <property type="match status" value="1"/>
</dbReference>
<gene>
    <name evidence="5" type="ORF">NBR_LOCUS7566</name>
</gene>